<dbReference type="STRING" id="453.Lfee_2560"/>
<evidence type="ECO:0000313" key="4">
    <source>
        <dbReference type="Proteomes" id="UP000054698"/>
    </source>
</evidence>
<accession>A0A0W0TH76</accession>
<dbReference type="PATRIC" id="fig|453.4.peg.2809"/>
<evidence type="ECO:0000313" key="3">
    <source>
        <dbReference type="EMBL" id="SPX59846.1"/>
    </source>
</evidence>
<name>A0A0W0TH76_9GAMM</name>
<dbReference type="AlphaFoldDB" id="A0A0W0TH76"/>
<feature type="chain" id="PRO_5036299215" evidence="1">
    <location>
        <begin position="20"/>
        <end position="275"/>
    </location>
</feature>
<keyword evidence="1" id="KW-0732">Signal</keyword>
<dbReference type="Proteomes" id="UP000054698">
    <property type="component" value="Unassembled WGS sequence"/>
</dbReference>
<evidence type="ECO:0000313" key="2">
    <source>
        <dbReference type="EMBL" id="KTC94896.1"/>
    </source>
</evidence>
<reference evidence="3 5" key="2">
    <citation type="submission" date="2018-06" db="EMBL/GenBank/DDBJ databases">
        <authorList>
            <consortium name="Pathogen Informatics"/>
            <person name="Doyle S."/>
        </authorList>
    </citation>
    <scope>NUCLEOTIDE SEQUENCE [LARGE SCALE GENOMIC DNA]</scope>
    <source>
        <strain evidence="3 5">NCTC12022</strain>
    </source>
</reference>
<feature type="signal peptide" evidence="1">
    <location>
        <begin position="1"/>
        <end position="19"/>
    </location>
</feature>
<dbReference type="RefSeq" id="WP_058447410.1">
    <property type="nucleotide sequence ID" value="NZ_CAAAHT010000072.1"/>
</dbReference>
<gene>
    <name evidence="2" type="ORF">Lfee_2560</name>
    <name evidence="3" type="ORF">NCTC12022_00557</name>
</gene>
<dbReference type="Proteomes" id="UP000251942">
    <property type="component" value="Unassembled WGS sequence"/>
</dbReference>
<organism evidence="2 4">
    <name type="scientific">Legionella feeleii</name>
    <dbReference type="NCBI Taxonomy" id="453"/>
    <lineage>
        <taxon>Bacteria</taxon>
        <taxon>Pseudomonadati</taxon>
        <taxon>Pseudomonadota</taxon>
        <taxon>Gammaproteobacteria</taxon>
        <taxon>Legionellales</taxon>
        <taxon>Legionellaceae</taxon>
        <taxon>Legionella</taxon>
    </lineage>
</organism>
<evidence type="ECO:0000256" key="1">
    <source>
        <dbReference type="SAM" id="SignalP"/>
    </source>
</evidence>
<dbReference type="OrthoDB" id="5635005at2"/>
<dbReference type="EMBL" id="UASS01000003">
    <property type="protein sequence ID" value="SPX59846.1"/>
    <property type="molecule type" value="Genomic_DNA"/>
</dbReference>
<evidence type="ECO:0000313" key="5">
    <source>
        <dbReference type="Proteomes" id="UP000251942"/>
    </source>
</evidence>
<dbReference type="EMBL" id="LNYB01000085">
    <property type="protein sequence ID" value="KTC94896.1"/>
    <property type="molecule type" value="Genomic_DNA"/>
</dbReference>
<protein>
    <submittedName>
        <fullName evidence="2">Uncharacterized protein</fullName>
    </submittedName>
</protein>
<sequence>MRKLLPTALLILFAAHAVAESQAVLSREDIDRLNKELLAKAGLSVPDSTEIRIVSANQFLFKNNSRINQSNDDAAKEIRDYLAMNREQQKNGFVKSSEPRAKELLEMEKTSLYHKEKYKHVFSFKSTHLRATSEELKLAYTFAGVPKEDMNVNIGVAPYGAYKEVKNGDEADGWDGAVQFFVKNGIGSCAFTEHNRKLARTGVELIKELVTYEVHDKPTVILVKGNEKSGFVYKIEWYDPVFSRELECASPKFSAQLRADVISLANHIESYQQAQ</sequence>
<proteinExistence type="predicted"/>
<reference evidence="2 4" key="1">
    <citation type="submission" date="2015-11" db="EMBL/GenBank/DDBJ databases">
        <title>Genomic analysis of 38 Legionella species identifies large and diverse effector repertoires.</title>
        <authorList>
            <person name="Burstein D."/>
            <person name="Amaro F."/>
            <person name="Zusman T."/>
            <person name="Lifshitz Z."/>
            <person name="Cohen O."/>
            <person name="Gilbert J.A."/>
            <person name="Pupko T."/>
            <person name="Shuman H.A."/>
            <person name="Segal G."/>
        </authorList>
    </citation>
    <scope>NUCLEOTIDE SEQUENCE [LARGE SCALE GENOMIC DNA]</scope>
    <source>
        <strain evidence="2 4">WO-44C</strain>
    </source>
</reference>
<keyword evidence="4" id="KW-1185">Reference proteome</keyword>